<feature type="region of interest" description="Disordered" evidence="1">
    <location>
        <begin position="151"/>
        <end position="221"/>
    </location>
</feature>
<evidence type="ECO:0000313" key="4">
    <source>
        <dbReference type="Proteomes" id="UP000578112"/>
    </source>
</evidence>
<dbReference type="Proteomes" id="UP000578112">
    <property type="component" value="Unassembled WGS sequence"/>
</dbReference>
<protein>
    <recommendedName>
        <fullName evidence="5">Fibronectin type-III domain-containing protein</fullName>
    </recommendedName>
</protein>
<evidence type="ECO:0000313" key="3">
    <source>
        <dbReference type="EMBL" id="MBB4759961.1"/>
    </source>
</evidence>
<feature type="chain" id="PRO_5038863868" description="Fibronectin type-III domain-containing protein" evidence="2">
    <location>
        <begin position="25"/>
        <end position="221"/>
    </location>
</feature>
<dbReference type="AlphaFoldDB" id="A0A7W7HSF2"/>
<evidence type="ECO:0000256" key="1">
    <source>
        <dbReference type="SAM" id="MobiDB-lite"/>
    </source>
</evidence>
<accession>A0A7W7HSF2</accession>
<sequence>MRRPKRTILIAGVALTLAVGGTLAANATWSIPGRSAPIQLKTAEMPRGPKPDIAKQGGSAVVTWPAQEIVPGVAMRGYVVTRYDADHDSSFEAFPAVAGTTLTDADVPAGKFYWTVTPKFAAWTGEESKKSENVKFSAPAGAARAAVVATPSATGPAAPTTAATQTAGGGDETADPPPAPAVTTAAPAETTPAPVTTTTPLPAETSAPAGDANPPKGGGKK</sequence>
<reference evidence="3 4" key="1">
    <citation type="submission" date="2020-08" db="EMBL/GenBank/DDBJ databases">
        <title>Sequencing the genomes of 1000 actinobacteria strains.</title>
        <authorList>
            <person name="Klenk H.-P."/>
        </authorList>
    </citation>
    <scope>NUCLEOTIDE SEQUENCE [LARGE SCALE GENOMIC DNA]</scope>
    <source>
        <strain evidence="3 4">DSM 43149</strain>
    </source>
</reference>
<dbReference type="RefSeq" id="WP_184989396.1">
    <property type="nucleotide sequence ID" value="NZ_BOMK01000050.1"/>
</dbReference>
<gene>
    <name evidence="3" type="ORF">BJ971_000517</name>
</gene>
<proteinExistence type="predicted"/>
<feature type="compositionally biased region" description="Low complexity" evidence="1">
    <location>
        <begin position="151"/>
        <end position="166"/>
    </location>
</feature>
<evidence type="ECO:0008006" key="5">
    <source>
        <dbReference type="Google" id="ProtNLM"/>
    </source>
</evidence>
<keyword evidence="2" id="KW-0732">Signal</keyword>
<feature type="signal peptide" evidence="2">
    <location>
        <begin position="1"/>
        <end position="24"/>
    </location>
</feature>
<keyword evidence="4" id="KW-1185">Reference proteome</keyword>
<organism evidence="3 4">
    <name type="scientific">Actinoplanes digitatis</name>
    <dbReference type="NCBI Taxonomy" id="1868"/>
    <lineage>
        <taxon>Bacteria</taxon>
        <taxon>Bacillati</taxon>
        <taxon>Actinomycetota</taxon>
        <taxon>Actinomycetes</taxon>
        <taxon>Micromonosporales</taxon>
        <taxon>Micromonosporaceae</taxon>
        <taxon>Actinoplanes</taxon>
    </lineage>
</organism>
<dbReference type="EMBL" id="JACHNH010000001">
    <property type="protein sequence ID" value="MBB4759961.1"/>
    <property type="molecule type" value="Genomic_DNA"/>
</dbReference>
<evidence type="ECO:0000256" key="2">
    <source>
        <dbReference type="SAM" id="SignalP"/>
    </source>
</evidence>
<feature type="compositionally biased region" description="Low complexity" evidence="1">
    <location>
        <begin position="181"/>
        <end position="209"/>
    </location>
</feature>
<name>A0A7W7HSF2_9ACTN</name>
<comment type="caution">
    <text evidence="3">The sequence shown here is derived from an EMBL/GenBank/DDBJ whole genome shotgun (WGS) entry which is preliminary data.</text>
</comment>